<feature type="compositionally biased region" description="Basic and acidic residues" evidence="1">
    <location>
        <begin position="44"/>
        <end position="55"/>
    </location>
</feature>
<evidence type="ECO:0000313" key="3">
    <source>
        <dbReference type="EMBL" id="EJN56951.1"/>
    </source>
</evidence>
<evidence type="ECO:0000256" key="2">
    <source>
        <dbReference type="SAM" id="Phobius"/>
    </source>
</evidence>
<keyword evidence="2" id="KW-1133">Transmembrane helix</keyword>
<feature type="transmembrane region" description="Helical" evidence="2">
    <location>
        <begin position="151"/>
        <end position="170"/>
    </location>
</feature>
<feature type="compositionally biased region" description="Polar residues" evidence="1">
    <location>
        <begin position="56"/>
        <end position="73"/>
    </location>
</feature>
<keyword evidence="2" id="KW-0812">Transmembrane</keyword>
<dbReference type="AlphaFoldDB" id="J3JCV7"/>
<gene>
    <name evidence="3" type="ORF">HSB1_47680</name>
</gene>
<feature type="region of interest" description="Disordered" evidence="1">
    <location>
        <begin position="15"/>
        <end position="82"/>
    </location>
</feature>
<comment type="caution">
    <text evidence="3">The sequence shown here is derived from an EMBL/GenBank/DDBJ whole genome shotgun (WGS) entry which is preliminary data.</text>
</comment>
<dbReference type="Proteomes" id="UP000007813">
    <property type="component" value="Unassembled WGS sequence"/>
</dbReference>
<name>J3JCV7_9EURY</name>
<reference evidence="3 4" key="1">
    <citation type="journal article" date="2012" name="J. Bacteriol.">
        <title>Draft Genome Sequence of the Extremely Halophilic Archaeon Halogranum salarium B-1T.</title>
        <authorList>
            <person name="Kim K.K."/>
            <person name="Lee K.C."/>
            <person name="Lee J.S."/>
        </authorList>
    </citation>
    <scope>NUCLEOTIDE SEQUENCE [LARGE SCALE GENOMIC DNA]</scope>
    <source>
        <strain evidence="3 4">B-1</strain>
    </source>
</reference>
<accession>J3JCV7</accession>
<keyword evidence="2" id="KW-0472">Membrane</keyword>
<feature type="transmembrane region" description="Helical" evidence="2">
    <location>
        <begin position="125"/>
        <end position="145"/>
    </location>
</feature>
<sequence>MSVVLLALSSGIAVADEEHGTETPTTTTTGHHDETSTQSQESTQHSDDERTHSGEKASTSTAHNNDSAQQSSDGHAHEGDGHSDEGLLGSWLSVVGGLFLLGTVATAPTYRYFGSNREGFKATPVHFGVALLAVFTAAVHLYLFIGHGETVMLLAGAGFIGGIALFFAGFDRRYLYAGGATVYARPNSAVGTRGHASSG</sequence>
<protein>
    <submittedName>
        <fullName evidence="3">Uncharacterized protein</fullName>
    </submittedName>
</protein>
<proteinExistence type="predicted"/>
<evidence type="ECO:0000256" key="1">
    <source>
        <dbReference type="SAM" id="MobiDB-lite"/>
    </source>
</evidence>
<dbReference type="EMBL" id="ALJD01000017">
    <property type="protein sequence ID" value="EJN56951.1"/>
    <property type="molecule type" value="Genomic_DNA"/>
</dbReference>
<evidence type="ECO:0000313" key="4">
    <source>
        <dbReference type="Proteomes" id="UP000007813"/>
    </source>
</evidence>
<organism evidence="3 4">
    <name type="scientific">Halogranum salarium B-1</name>
    <dbReference type="NCBI Taxonomy" id="1210908"/>
    <lineage>
        <taxon>Archaea</taxon>
        <taxon>Methanobacteriati</taxon>
        <taxon>Methanobacteriota</taxon>
        <taxon>Stenosarchaea group</taxon>
        <taxon>Halobacteria</taxon>
        <taxon>Halobacteriales</taxon>
        <taxon>Haloferacaceae</taxon>
    </lineage>
</organism>
<feature type="transmembrane region" description="Helical" evidence="2">
    <location>
        <begin position="91"/>
        <end position="113"/>
    </location>
</feature>